<dbReference type="InterPro" id="IPR041144">
    <property type="entry name" value="SCAB-PH"/>
</dbReference>
<organism evidence="7">
    <name type="scientific">Ziziphus jujuba</name>
    <name type="common">Chinese jujube</name>
    <name type="synonym">Ziziphus sativa</name>
    <dbReference type="NCBI Taxonomy" id="326968"/>
    <lineage>
        <taxon>Eukaryota</taxon>
        <taxon>Viridiplantae</taxon>
        <taxon>Streptophyta</taxon>
        <taxon>Embryophyta</taxon>
        <taxon>Tracheophyta</taxon>
        <taxon>Spermatophyta</taxon>
        <taxon>Magnoliopsida</taxon>
        <taxon>eudicotyledons</taxon>
        <taxon>Gunneridae</taxon>
        <taxon>Pentapetalae</taxon>
        <taxon>rosids</taxon>
        <taxon>fabids</taxon>
        <taxon>Rosales</taxon>
        <taxon>Rhamnaceae</taxon>
        <taxon>Paliureae</taxon>
        <taxon>Ziziphus</taxon>
    </lineage>
</organism>
<dbReference type="Pfam" id="PF17684">
    <property type="entry name" value="SCAB-PH"/>
    <property type="match status" value="1"/>
</dbReference>
<evidence type="ECO:0000259" key="2">
    <source>
        <dbReference type="Pfam" id="PF16711"/>
    </source>
</evidence>
<dbReference type="GO" id="GO:0007015">
    <property type="term" value="P:actin filament organization"/>
    <property type="evidence" value="ECO:0007669"/>
    <property type="project" value="InterPro"/>
</dbReference>
<evidence type="ECO:0000313" key="8">
    <source>
        <dbReference type="RefSeq" id="XP_015897950.3"/>
    </source>
</evidence>
<feature type="domain" description="Stomatal closure-related actin-binding protein actin-binding" evidence="2">
    <location>
        <begin position="55"/>
        <end position="97"/>
    </location>
</feature>
<sequence length="491" mass="55092">MTKVSPEVEENMQMEAILPVSVDVSFASNRFPKYKLGADSQILEESKEDNDGPSLKEVVERETSQLSEQHKRLSVRDLASKFDKNLAAAAKLSEEAKLREVASLEGHVLLKKLRDALEHLRGRLSGRNKEDVEKAISMVEALAVKLTQKEGELIQEKFEVKKLANFLKQASEDAKKLVNQEKSFACAEIESARAVVQRFGEALEEQERVSQASKKQDVEELIEEVQEARRIKLLHQPSKVIEMEHELRALRTQIREKCLSSVKLQKELELSKLAEENKFSLYTLNGSETLGSYLRIQPCSDKVPPLSKCLIQWYRVSLECSRNEVISGADKSVYAPEPFDVGRILQADIVSNGNKISVITSGPIDPAVGLGSYVDTLLRKSNSEFNVVISQVNGQDHSSHSVHVFHVGKTRMKLCRGWITKAREIYSSSMQLCGFRGDGNTAAKTLFWQARKGLSFVLTFESERDRNAAVMLARKYAHDCNVMLAGPDDQV</sequence>
<dbReference type="AlphaFoldDB" id="A0A6P4ANS4"/>
<dbReference type="Pfam" id="PF16712">
    <property type="entry name" value="SCAB_CC"/>
    <property type="match status" value="1"/>
</dbReference>
<keyword evidence="5" id="KW-1185">Reference proteome</keyword>
<accession>A0A6P4ANS4</accession>
<evidence type="ECO:0000259" key="3">
    <source>
        <dbReference type="Pfam" id="PF16712"/>
    </source>
</evidence>
<dbReference type="InterPro" id="IPR039640">
    <property type="entry name" value="SCAB"/>
</dbReference>
<feature type="domain" description="Stomatal closure-related actin-binding protein PH" evidence="4">
    <location>
        <begin position="382"/>
        <end position="489"/>
    </location>
</feature>
<dbReference type="GO" id="GO:0003779">
    <property type="term" value="F:actin binding"/>
    <property type="evidence" value="ECO:0007669"/>
    <property type="project" value="InterPro"/>
</dbReference>
<evidence type="ECO:0000313" key="6">
    <source>
        <dbReference type="RefSeq" id="XP_015897948.3"/>
    </source>
</evidence>
<dbReference type="Pfam" id="PF16711">
    <property type="entry name" value="SCAB-ABD"/>
    <property type="match status" value="1"/>
</dbReference>
<evidence type="ECO:0000313" key="5">
    <source>
        <dbReference type="Proteomes" id="UP001652623"/>
    </source>
</evidence>
<dbReference type="RefSeq" id="XP_015897950.3">
    <property type="nucleotide sequence ID" value="XM_016042464.4"/>
</dbReference>
<dbReference type="PANTHER" id="PTHR31172">
    <property type="entry name" value="STOMATAL CLOSURE-RELATED ACTIN-BINDING PROTEIN 1"/>
    <property type="match status" value="1"/>
</dbReference>
<dbReference type="InterPro" id="IPR032009">
    <property type="entry name" value="SCAB_CC"/>
</dbReference>
<protein>
    <submittedName>
        <fullName evidence="6 7 8">Stomatal closure-related actin-binding protein 3</fullName>
    </submittedName>
</protein>
<proteinExistence type="predicted"/>
<dbReference type="Proteomes" id="UP001652623">
    <property type="component" value="Chromosome 11"/>
</dbReference>
<dbReference type="PANTHER" id="PTHR31172:SF7">
    <property type="entry name" value="STOMATAL CLOSURE-RELATED ACTIN-BINDING PROTEIN 3"/>
    <property type="match status" value="1"/>
</dbReference>
<gene>
    <name evidence="6 7 8" type="primary">LOC107431523</name>
</gene>
<dbReference type="Pfam" id="PF16709">
    <property type="entry name" value="SCAB-Ig"/>
    <property type="match status" value="1"/>
</dbReference>
<evidence type="ECO:0000259" key="4">
    <source>
        <dbReference type="Pfam" id="PF17684"/>
    </source>
</evidence>
<dbReference type="KEGG" id="zju:107431523"/>
<dbReference type="RefSeq" id="XP_015897948.3">
    <property type="nucleotide sequence ID" value="XM_016042462.4"/>
</dbReference>
<dbReference type="GO" id="GO:0010119">
    <property type="term" value="P:regulation of stomatal movement"/>
    <property type="evidence" value="ECO:0007669"/>
    <property type="project" value="InterPro"/>
</dbReference>
<name>A0A6P4ANS4_ZIZJJ</name>
<dbReference type="GeneID" id="107431523"/>
<dbReference type="Gene3D" id="2.30.29.140">
    <property type="match status" value="1"/>
</dbReference>
<dbReference type="Gene3D" id="2.60.40.2700">
    <property type="match status" value="1"/>
</dbReference>
<dbReference type="InterPro" id="IPR032012">
    <property type="entry name" value="SCAB-ABD"/>
</dbReference>
<feature type="domain" description="Stomatal closure-related actin-binding protein Ig" evidence="1">
    <location>
        <begin position="282"/>
        <end position="379"/>
    </location>
</feature>
<feature type="domain" description="Stomatal closure-related actin-binding protein coiled-coil" evidence="3">
    <location>
        <begin position="101"/>
        <end position="268"/>
    </location>
</feature>
<evidence type="ECO:0000313" key="7">
    <source>
        <dbReference type="RefSeq" id="XP_015897950.1"/>
    </source>
</evidence>
<evidence type="ECO:0000259" key="1">
    <source>
        <dbReference type="Pfam" id="PF16709"/>
    </source>
</evidence>
<dbReference type="RefSeq" id="XP_015897950.1">
    <property type="nucleotide sequence ID" value="XM_016042464.2"/>
</dbReference>
<reference evidence="7" key="1">
    <citation type="submission" date="2022-04" db="UniProtKB">
        <authorList>
            <consortium name="RefSeq"/>
        </authorList>
    </citation>
    <scope>IDENTIFICATION</scope>
    <source>
        <tissue evidence="7">In vitro plantlets</tissue>
        <tissue evidence="6 8">Seedling</tissue>
    </source>
</reference>
<dbReference type="InterPro" id="IPR032015">
    <property type="entry name" value="SCAB-Ig"/>
</dbReference>
<dbReference type="Gene3D" id="1.20.5.440">
    <property type="entry name" value="ATP synthase delta/epsilon subunit, C-terminal domain"/>
    <property type="match status" value="1"/>
</dbReference>